<dbReference type="InterPro" id="IPR043502">
    <property type="entry name" value="DNA/RNA_pol_sf"/>
</dbReference>
<keyword evidence="3" id="KW-1185">Reference proteome</keyword>
<evidence type="ECO:0000313" key="2">
    <source>
        <dbReference type="EMBL" id="CAL4127211.1"/>
    </source>
</evidence>
<dbReference type="CDD" id="cd01650">
    <property type="entry name" value="RT_nLTR_like"/>
    <property type="match status" value="1"/>
</dbReference>
<comment type="caution">
    <text evidence="2">The sequence shown here is derived from an EMBL/GenBank/DDBJ whole genome shotgun (WGS) entry which is preliminary data.</text>
</comment>
<dbReference type="Pfam" id="PF00078">
    <property type="entry name" value="RVT_1"/>
    <property type="match status" value="1"/>
</dbReference>
<evidence type="ECO:0000259" key="1">
    <source>
        <dbReference type="PROSITE" id="PS50878"/>
    </source>
</evidence>
<dbReference type="AlphaFoldDB" id="A0AAV2RKJ7"/>
<feature type="domain" description="Reverse transcriptase" evidence="1">
    <location>
        <begin position="227"/>
        <end position="414"/>
    </location>
</feature>
<dbReference type="PROSITE" id="PS50878">
    <property type="entry name" value="RT_POL"/>
    <property type="match status" value="1"/>
</dbReference>
<organism evidence="2 3">
    <name type="scientific">Meganyctiphanes norvegica</name>
    <name type="common">Northern krill</name>
    <name type="synonym">Thysanopoda norvegica</name>
    <dbReference type="NCBI Taxonomy" id="48144"/>
    <lineage>
        <taxon>Eukaryota</taxon>
        <taxon>Metazoa</taxon>
        <taxon>Ecdysozoa</taxon>
        <taxon>Arthropoda</taxon>
        <taxon>Crustacea</taxon>
        <taxon>Multicrustacea</taxon>
        <taxon>Malacostraca</taxon>
        <taxon>Eumalacostraca</taxon>
        <taxon>Eucarida</taxon>
        <taxon>Euphausiacea</taxon>
        <taxon>Euphausiidae</taxon>
        <taxon>Meganyctiphanes</taxon>
    </lineage>
</organism>
<protein>
    <recommendedName>
        <fullName evidence="1">Reverse transcriptase domain-containing protein</fullName>
    </recommendedName>
</protein>
<dbReference type="GO" id="GO:0071897">
    <property type="term" value="P:DNA biosynthetic process"/>
    <property type="evidence" value="ECO:0007669"/>
    <property type="project" value="UniProtKB-ARBA"/>
</dbReference>
<dbReference type="InterPro" id="IPR000477">
    <property type="entry name" value="RT_dom"/>
</dbReference>
<dbReference type="PANTHER" id="PTHR33332">
    <property type="entry name" value="REVERSE TRANSCRIPTASE DOMAIN-CONTAINING PROTEIN"/>
    <property type="match status" value="1"/>
</dbReference>
<dbReference type="EMBL" id="CAXKWB010025035">
    <property type="protein sequence ID" value="CAL4127211.1"/>
    <property type="molecule type" value="Genomic_DNA"/>
</dbReference>
<dbReference type="Proteomes" id="UP001497623">
    <property type="component" value="Unassembled WGS sequence"/>
</dbReference>
<name>A0AAV2RKJ7_MEGNR</name>
<accession>A0AAV2RKJ7</accession>
<feature type="non-terminal residue" evidence="2">
    <location>
        <position position="414"/>
    </location>
</feature>
<sequence length="414" mass="48172">MIRLLEEVNWETEFEGKNIQQKWECFKKILEEVTDRCIPMSVPKKHQAPWMNRKVVRAYKHKYFAWKRYMENKSSFRWREYVRDRNKTSKIERVERRNFEKKLAKEIGLNRRGFFKYVNSKLTVRPQLSTLVNEDGILIHEEKEMTSVCNRYFQASFNRPTEGEELPEMDNLCDENINDIEITPEMVKERLESLNRFKGSGPDNIHPHVLKETASSICVPLSIIFKESLSTGETPDDWRKANVTPIFKKGDRTDPANYRPISLTSHVCKVLESIVREQVTDHLKTNNLLSDEQHGFREGRSCLSNLLTTLDDWTSILDDGDCVDVAYLDFRKAFDLVSHKHLLLKLQKHGITGQTLNWIKAFLENRKQKVVIRGAESEELDVLSGVPQGSVLGPLLFLIFINDLPKCTVCPVCL</sequence>
<gene>
    <name evidence="2" type="ORF">MNOR_LOCUS25812</name>
</gene>
<reference evidence="2 3" key="1">
    <citation type="submission" date="2024-05" db="EMBL/GenBank/DDBJ databases">
        <authorList>
            <person name="Wallberg A."/>
        </authorList>
    </citation>
    <scope>NUCLEOTIDE SEQUENCE [LARGE SCALE GENOMIC DNA]</scope>
</reference>
<proteinExistence type="predicted"/>
<evidence type="ECO:0000313" key="3">
    <source>
        <dbReference type="Proteomes" id="UP001497623"/>
    </source>
</evidence>
<dbReference type="SUPFAM" id="SSF56672">
    <property type="entry name" value="DNA/RNA polymerases"/>
    <property type="match status" value="1"/>
</dbReference>